<comment type="subcellular location">
    <subcellularLocation>
        <location evidence="1">Membrane</location>
        <topology evidence="1">Multi-pass membrane protein</topology>
    </subcellularLocation>
</comment>
<evidence type="ECO:0000256" key="5">
    <source>
        <dbReference type="SAM" id="Coils"/>
    </source>
</evidence>
<evidence type="ECO:0000313" key="9">
    <source>
        <dbReference type="EMBL" id="KNC81973.1"/>
    </source>
</evidence>
<dbReference type="PANTHER" id="PTHR13715:SF102">
    <property type="entry name" value="INOSITOL 1,4,5-TRISPHOSPHATE RECEPTOR"/>
    <property type="match status" value="1"/>
</dbReference>
<sequence>MEKDITPKELEDQQNELCDVGVVALIVTLVNINSDALVFLECIRLGIAVLENGNEKLQQAFLEEFNTERGETFLGALHAHIQQSLEDLKAGYAETTLTGSAHSKLTNHATIQAILRFLMKIQAIHRFLQLLCENHNIRLQEYIHKQSIGPMGSSGNLVNDVLIILLFDLVFREDTLKNVIRSVTRNGVSILLTALLGLIVIYLFSIVGYVYLRDDFTIQTANGEEEWCDSLLMCIVTTMNNGLRNGGGIGDVLRVRSKDEPLYGGRVVYDLMFYFIVIIIIMNLIFGVIIDTFADLRAEKNDTEDNMKNTCYVCGLSRTAFDSSSRAATFEQHTLTEHNVWDYVYFMTHLRIKDSTEFTGPESYVKRMLDERDNSWFPRMQAISLLQRDKHEDQADIRTLKGELHTTNNKLDDLTNELVSVQRTIKSQHTSMAREAQRRDANNRIATRRTTNSYYQ</sequence>
<feature type="transmembrane region" description="Helical" evidence="7">
    <location>
        <begin position="271"/>
        <end position="290"/>
    </location>
</feature>
<dbReference type="GO" id="GO:0005216">
    <property type="term" value="F:monoatomic ion channel activity"/>
    <property type="evidence" value="ECO:0007669"/>
    <property type="project" value="InterPro"/>
</dbReference>
<evidence type="ECO:0000256" key="6">
    <source>
        <dbReference type="SAM" id="MobiDB-lite"/>
    </source>
</evidence>
<evidence type="ECO:0000259" key="8">
    <source>
        <dbReference type="Pfam" id="PF00520"/>
    </source>
</evidence>
<feature type="region of interest" description="Disordered" evidence="6">
    <location>
        <begin position="427"/>
        <end position="456"/>
    </location>
</feature>
<dbReference type="GeneID" id="25906241"/>
<dbReference type="RefSeq" id="XP_014155875.1">
    <property type="nucleotide sequence ID" value="XM_014300400.1"/>
</dbReference>
<reference evidence="9 10" key="1">
    <citation type="submission" date="2011-02" db="EMBL/GenBank/DDBJ databases">
        <title>The Genome Sequence of Sphaeroforma arctica JP610.</title>
        <authorList>
            <consortium name="The Broad Institute Genome Sequencing Platform"/>
            <person name="Russ C."/>
            <person name="Cuomo C."/>
            <person name="Young S.K."/>
            <person name="Zeng Q."/>
            <person name="Gargeya S."/>
            <person name="Alvarado L."/>
            <person name="Berlin A."/>
            <person name="Chapman S.B."/>
            <person name="Chen Z."/>
            <person name="Freedman E."/>
            <person name="Gellesch M."/>
            <person name="Goldberg J."/>
            <person name="Griggs A."/>
            <person name="Gujja S."/>
            <person name="Heilman E."/>
            <person name="Heiman D."/>
            <person name="Howarth C."/>
            <person name="Mehta T."/>
            <person name="Neiman D."/>
            <person name="Pearson M."/>
            <person name="Roberts A."/>
            <person name="Saif S."/>
            <person name="Shea T."/>
            <person name="Shenoy N."/>
            <person name="Sisk P."/>
            <person name="Stolte C."/>
            <person name="Sykes S."/>
            <person name="White J."/>
            <person name="Yandava C."/>
            <person name="Burger G."/>
            <person name="Gray M.W."/>
            <person name="Holland P.W.H."/>
            <person name="King N."/>
            <person name="Lang F.B.F."/>
            <person name="Roger A.J."/>
            <person name="Ruiz-Trillo I."/>
            <person name="Haas B."/>
            <person name="Nusbaum C."/>
            <person name="Birren B."/>
        </authorList>
    </citation>
    <scope>NUCLEOTIDE SEQUENCE [LARGE SCALE GENOMIC DNA]</scope>
    <source>
        <strain evidence="9 10">JP610</strain>
    </source>
</reference>
<keyword evidence="2 7" id="KW-0812">Transmembrane</keyword>
<dbReference type="InterPro" id="IPR005821">
    <property type="entry name" value="Ion_trans_dom"/>
</dbReference>
<keyword evidence="10" id="KW-1185">Reference proteome</keyword>
<evidence type="ECO:0000256" key="2">
    <source>
        <dbReference type="ARBA" id="ARBA00022692"/>
    </source>
</evidence>
<dbReference type="STRING" id="667725.A0A0L0G190"/>
<dbReference type="PANTHER" id="PTHR13715">
    <property type="entry name" value="RYANODINE RECEPTOR AND IP3 RECEPTOR"/>
    <property type="match status" value="1"/>
</dbReference>
<organism evidence="9 10">
    <name type="scientific">Sphaeroforma arctica JP610</name>
    <dbReference type="NCBI Taxonomy" id="667725"/>
    <lineage>
        <taxon>Eukaryota</taxon>
        <taxon>Ichthyosporea</taxon>
        <taxon>Ichthyophonida</taxon>
        <taxon>Sphaeroforma</taxon>
    </lineage>
</organism>
<gene>
    <name evidence="9" type="ORF">SARC_05737</name>
</gene>
<feature type="transmembrane region" description="Helical" evidence="7">
    <location>
        <begin position="190"/>
        <end position="212"/>
    </location>
</feature>
<dbReference type="GO" id="GO:0016020">
    <property type="term" value="C:membrane"/>
    <property type="evidence" value="ECO:0007669"/>
    <property type="project" value="UniProtKB-SubCell"/>
</dbReference>
<protein>
    <recommendedName>
        <fullName evidence="8">Ion transport domain-containing protein</fullName>
    </recommendedName>
</protein>
<evidence type="ECO:0000256" key="1">
    <source>
        <dbReference type="ARBA" id="ARBA00004141"/>
    </source>
</evidence>
<evidence type="ECO:0000313" key="10">
    <source>
        <dbReference type="Proteomes" id="UP000054560"/>
    </source>
</evidence>
<evidence type="ECO:0000256" key="7">
    <source>
        <dbReference type="SAM" id="Phobius"/>
    </source>
</evidence>
<feature type="domain" description="Ion transport" evidence="8">
    <location>
        <begin position="163"/>
        <end position="300"/>
    </location>
</feature>
<dbReference type="Pfam" id="PF00520">
    <property type="entry name" value="Ion_trans"/>
    <property type="match status" value="1"/>
</dbReference>
<dbReference type="Gene3D" id="1.10.287.70">
    <property type="match status" value="1"/>
</dbReference>
<dbReference type="InterPro" id="IPR015925">
    <property type="entry name" value="Ryanodine_IP3_receptor"/>
</dbReference>
<accession>A0A0L0G190</accession>
<dbReference type="GO" id="GO:0006816">
    <property type="term" value="P:calcium ion transport"/>
    <property type="evidence" value="ECO:0007669"/>
    <property type="project" value="InterPro"/>
</dbReference>
<feature type="compositionally biased region" description="Polar residues" evidence="6">
    <location>
        <begin position="444"/>
        <end position="456"/>
    </location>
</feature>
<keyword evidence="5" id="KW-0175">Coiled coil</keyword>
<dbReference type="FunFam" id="1.10.287.70:FF:000311">
    <property type="entry name" value="Predicted protein"/>
    <property type="match status" value="1"/>
</dbReference>
<evidence type="ECO:0000256" key="4">
    <source>
        <dbReference type="ARBA" id="ARBA00023136"/>
    </source>
</evidence>
<keyword evidence="3 7" id="KW-1133">Transmembrane helix</keyword>
<name>A0A0L0G190_9EUKA</name>
<feature type="coiled-coil region" evidence="5">
    <location>
        <begin position="397"/>
        <end position="424"/>
    </location>
</feature>
<dbReference type="OrthoDB" id="300855at2759"/>
<dbReference type="eggNOG" id="KOG3533">
    <property type="taxonomic scope" value="Eukaryota"/>
</dbReference>
<proteinExistence type="predicted"/>
<keyword evidence="4 7" id="KW-0472">Membrane</keyword>
<dbReference type="AlphaFoldDB" id="A0A0L0G190"/>
<dbReference type="Proteomes" id="UP000054560">
    <property type="component" value="Unassembled WGS sequence"/>
</dbReference>
<evidence type="ECO:0000256" key="3">
    <source>
        <dbReference type="ARBA" id="ARBA00022989"/>
    </source>
</evidence>
<dbReference type="EMBL" id="KQ241974">
    <property type="protein sequence ID" value="KNC81973.1"/>
    <property type="molecule type" value="Genomic_DNA"/>
</dbReference>